<feature type="compositionally biased region" description="Basic and acidic residues" evidence="1">
    <location>
        <begin position="52"/>
        <end position="64"/>
    </location>
</feature>
<accession>A0ABY2P4Y5</accession>
<dbReference type="Proteomes" id="UP000306274">
    <property type="component" value="Unassembled WGS sequence"/>
</dbReference>
<keyword evidence="3" id="KW-1185">Reference proteome</keyword>
<evidence type="ECO:0000256" key="1">
    <source>
        <dbReference type="SAM" id="MobiDB-lite"/>
    </source>
</evidence>
<proteinExistence type="predicted"/>
<dbReference type="EMBL" id="SRZK01000794">
    <property type="protein sequence ID" value="TGY91123.1"/>
    <property type="molecule type" value="Genomic_DNA"/>
</dbReference>
<gene>
    <name evidence="2" type="ORF">E5Z02_33550</name>
</gene>
<feature type="non-terminal residue" evidence="2">
    <location>
        <position position="1"/>
    </location>
</feature>
<protein>
    <submittedName>
        <fullName evidence="2">MFS transporter</fullName>
    </submittedName>
</protein>
<feature type="compositionally biased region" description="Pro residues" evidence="1">
    <location>
        <begin position="42"/>
        <end position="51"/>
    </location>
</feature>
<comment type="caution">
    <text evidence="2">The sequence shown here is derived from an EMBL/GenBank/DDBJ whole genome shotgun (WGS) entry which is preliminary data.</text>
</comment>
<evidence type="ECO:0000313" key="3">
    <source>
        <dbReference type="Proteomes" id="UP000306274"/>
    </source>
</evidence>
<reference evidence="2 3" key="1">
    <citation type="submission" date="2019-04" db="EMBL/GenBank/DDBJ databases">
        <title>Streptomyces rhizosphaericola sp. nov., an actinobacterium isolated from the wheat rhizosphere.</title>
        <authorList>
            <person name="Vargas Hoyos H.A."/>
            <person name="Santos S.N."/>
            <person name="Genuario D.B."/>
            <person name="Melo I.S."/>
            <person name="Da Silva L.J."/>
            <person name="Da Silva F.S.P."/>
            <person name="Zucchi T.D."/>
        </authorList>
    </citation>
    <scope>NUCLEOTIDE SEQUENCE [LARGE SCALE GENOMIC DNA]</scope>
    <source>
        <strain evidence="2 3">1AS2c</strain>
    </source>
</reference>
<organism evidence="2 3">
    <name type="scientific">Streptomyces rhizosphaericola</name>
    <dbReference type="NCBI Taxonomy" id="2564098"/>
    <lineage>
        <taxon>Bacteria</taxon>
        <taxon>Bacillati</taxon>
        <taxon>Actinomycetota</taxon>
        <taxon>Actinomycetes</taxon>
        <taxon>Kitasatosporales</taxon>
        <taxon>Streptomycetaceae</taxon>
        <taxon>Streptomyces</taxon>
    </lineage>
</organism>
<feature type="region of interest" description="Disordered" evidence="1">
    <location>
        <begin position="31"/>
        <end position="64"/>
    </location>
</feature>
<evidence type="ECO:0000313" key="2">
    <source>
        <dbReference type="EMBL" id="TGY91123.1"/>
    </source>
</evidence>
<name>A0ABY2P4Y5_9ACTN</name>
<sequence length="64" mass="6114">AGLIAGTAGAAAPFALLGALLLAAAGLGLRGGGPGRRSVRPEPTPVPPAPDPVRERGAPRADAP</sequence>